<gene>
    <name evidence="1" type="ORF">Tci_892481</name>
</gene>
<sequence length="195" mass="22235">WSLDLPQVTMKDQSIIFHTPSVRMKTVKTGEYPETTCRMKTKNIGFGIKIDVPECTVTWSPIYIDVPEPFMEEQRIVMGIPEFRMDRTEFVLGIPEFTMKTQSFSLDLPQFTVKNISVEANKAKEKGDLLGNEAHIRSEKLKSNFKENAKLELGADVTALFDCYQSELMQRKNDALKQFENGVNLIQSTITAMVS</sequence>
<name>A0A699UC14_TANCI</name>
<feature type="non-terminal residue" evidence="1">
    <location>
        <position position="195"/>
    </location>
</feature>
<reference evidence="1" key="1">
    <citation type="journal article" date="2019" name="Sci. Rep.">
        <title>Draft genome of Tanacetum cinerariifolium, the natural source of mosquito coil.</title>
        <authorList>
            <person name="Yamashiro T."/>
            <person name="Shiraishi A."/>
            <person name="Satake H."/>
            <person name="Nakayama K."/>
        </authorList>
    </citation>
    <scope>NUCLEOTIDE SEQUENCE</scope>
</reference>
<dbReference type="AlphaFoldDB" id="A0A699UC14"/>
<dbReference type="EMBL" id="BKCJ011322657">
    <property type="protein sequence ID" value="GFD20512.1"/>
    <property type="molecule type" value="Genomic_DNA"/>
</dbReference>
<feature type="non-terminal residue" evidence="1">
    <location>
        <position position="1"/>
    </location>
</feature>
<evidence type="ECO:0000313" key="1">
    <source>
        <dbReference type="EMBL" id="GFD20512.1"/>
    </source>
</evidence>
<accession>A0A699UC14</accession>
<protein>
    <submittedName>
        <fullName evidence="1">Uncharacterized protein</fullName>
    </submittedName>
</protein>
<proteinExistence type="predicted"/>
<organism evidence="1">
    <name type="scientific">Tanacetum cinerariifolium</name>
    <name type="common">Dalmatian daisy</name>
    <name type="synonym">Chrysanthemum cinerariifolium</name>
    <dbReference type="NCBI Taxonomy" id="118510"/>
    <lineage>
        <taxon>Eukaryota</taxon>
        <taxon>Viridiplantae</taxon>
        <taxon>Streptophyta</taxon>
        <taxon>Embryophyta</taxon>
        <taxon>Tracheophyta</taxon>
        <taxon>Spermatophyta</taxon>
        <taxon>Magnoliopsida</taxon>
        <taxon>eudicotyledons</taxon>
        <taxon>Gunneridae</taxon>
        <taxon>Pentapetalae</taxon>
        <taxon>asterids</taxon>
        <taxon>campanulids</taxon>
        <taxon>Asterales</taxon>
        <taxon>Asteraceae</taxon>
        <taxon>Asteroideae</taxon>
        <taxon>Anthemideae</taxon>
        <taxon>Anthemidinae</taxon>
        <taxon>Tanacetum</taxon>
    </lineage>
</organism>
<comment type="caution">
    <text evidence="1">The sequence shown here is derived from an EMBL/GenBank/DDBJ whole genome shotgun (WGS) entry which is preliminary data.</text>
</comment>